<comment type="caution">
    <text evidence="2">The sequence shown here is derived from an EMBL/GenBank/DDBJ whole genome shotgun (WGS) entry which is preliminary data.</text>
</comment>
<dbReference type="InterPro" id="IPR040676">
    <property type="entry name" value="DUF5641"/>
</dbReference>
<dbReference type="PANTHER" id="PTHR47331">
    <property type="entry name" value="PHD-TYPE DOMAIN-CONTAINING PROTEIN"/>
    <property type="match status" value="1"/>
</dbReference>
<keyword evidence="3" id="KW-1185">Reference proteome</keyword>
<evidence type="ECO:0000313" key="2">
    <source>
        <dbReference type="EMBL" id="KAF8781390.1"/>
    </source>
</evidence>
<feature type="domain" description="DUF5641" evidence="1">
    <location>
        <begin position="224"/>
        <end position="312"/>
    </location>
</feature>
<reference evidence="2" key="1">
    <citation type="journal article" date="2020" name="bioRxiv">
        <title>Chromosome-level reference genome of the European wasp spider Argiope bruennichi: a resource for studies on range expansion and evolutionary adaptation.</title>
        <authorList>
            <person name="Sheffer M.M."/>
            <person name="Hoppe A."/>
            <person name="Krehenwinkel H."/>
            <person name="Uhl G."/>
            <person name="Kuss A.W."/>
            <person name="Jensen L."/>
            <person name="Jensen C."/>
            <person name="Gillespie R.G."/>
            <person name="Hoff K.J."/>
            <person name="Prost S."/>
        </authorList>
    </citation>
    <scope>NUCLEOTIDE SEQUENCE</scope>
</reference>
<dbReference type="InterPro" id="IPR008042">
    <property type="entry name" value="Retrotrans_Pao"/>
</dbReference>
<protein>
    <recommendedName>
        <fullName evidence="1">DUF5641 domain-containing protein</fullName>
    </recommendedName>
</protein>
<sequence length="377" mass="42732">MKQSKSLENIIYVTNLYLTELWRIDGIGIQDPVEIISRLVADEEKLNFSVKLLKELKTRDMNDASEVSYAACIFLHAEYNENISVQLVASKSRVSPAKEISIPRLELLGAPILSRLYCQVTDGLELIKKESFAGSKMKALKNMQTFKDDTNVLNVRTKLILGDEYENFKCPMLLPATINSWPLAFIKDNSEGLTPLTPACFLQGIPISDTTDLDEIGSKSLNRRLRFIQKLRHDLRMRFRNEYLAMLVPEGHNREESLNVGNVIILKTDGKFLYWPLGILTEVFHGVDGHSRVARVRTAKGGKVRPFQRLYSLEISSSEKLLFIAQQKDKNTNTRLPATPVVPYQDSSEDDDYITKVAPNVVTKAGRSFKIPNRLNL</sequence>
<dbReference type="Proteomes" id="UP000807504">
    <property type="component" value="Unassembled WGS sequence"/>
</dbReference>
<reference evidence="2" key="2">
    <citation type="submission" date="2020-06" db="EMBL/GenBank/DDBJ databases">
        <authorList>
            <person name="Sheffer M."/>
        </authorList>
    </citation>
    <scope>NUCLEOTIDE SEQUENCE</scope>
</reference>
<gene>
    <name evidence="2" type="ORF">HNY73_011790</name>
</gene>
<organism evidence="2 3">
    <name type="scientific">Argiope bruennichi</name>
    <name type="common">Wasp spider</name>
    <name type="synonym">Aranea bruennichi</name>
    <dbReference type="NCBI Taxonomy" id="94029"/>
    <lineage>
        <taxon>Eukaryota</taxon>
        <taxon>Metazoa</taxon>
        <taxon>Ecdysozoa</taxon>
        <taxon>Arthropoda</taxon>
        <taxon>Chelicerata</taxon>
        <taxon>Arachnida</taxon>
        <taxon>Araneae</taxon>
        <taxon>Araneomorphae</taxon>
        <taxon>Entelegynae</taxon>
        <taxon>Araneoidea</taxon>
        <taxon>Araneidae</taxon>
        <taxon>Argiope</taxon>
    </lineage>
</organism>
<dbReference type="PANTHER" id="PTHR47331:SF5">
    <property type="entry name" value="RIBONUCLEASE H"/>
    <property type="match status" value="1"/>
</dbReference>
<evidence type="ECO:0000259" key="1">
    <source>
        <dbReference type="Pfam" id="PF18701"/>
    </source>
</evidence>
<name>A0A8T0ETI2_ARGBR</name>
<evidence type="ECO:0000313" key="3">
    <source>
        <dbReference type="Proteomes" id="UP000807504"/>
    </source>
</evidence>
<proteinExistence type="predicted"/>
<dbReference type="AlphaFoldDB" id="A0A8T0ETI2"/>
<dbReference type="EMBL" id="JABXBU010001863">
    <property type="protein sequence ID" value="KAF8781390.1"/>
    <property type="molecule type" value="Genomic_DNA"/>
</dbReference>
<accession>A0A8T0ETI2</accession>
<dbReference type="Pfam" id="PF18701">
    <property type="entry name" value="DUF5641"/>
    <property type="match status" value="1"/>
</dbReference>
<dbReference type="Pfam" id="PF05380">
    <property type="entry name" value="Peptidase_A17"/>
    <property type="match status" value="1"/>
</dbReference>